<keyword evidence="3" id="KW-1185">Reference proteome</keyword>
<dbReference type="EMBL" id="JAOVQO010000001">
    <property type="protein sequence ID" value="MCU9846506.1"/>
    <property type="molecule type" value="Genomic_DNA"/>
</dbReference>
<dbReference type="InterPro" id="IPR036291">
    <property type="entry name" value="NAD(P)-bd_dom_sf"/>
</dbReference>
<feature type="domain" description="NAD-dependent epimerase/dehydratase" evidence="1">
    <location>
        <begin position="15"/>
        <end position="221"/>
    </location>
</feature>
<dbReference type="Proteomes" id="UP001209535">
    <property type="component" value="Unassembled WGS sequence"/>
</dbReference>
<dbReference type="InterPro" id="IPR001509">
    <property type="entry name" value="Epimerase_deHydtase"/>
</dbReference>
<dbReference type="Pfam" id="PF01370">
    <property type="entry name" value="Epimerase"/>
    <property type="match status" value="1"/>
</dbReference>
<evidence type="ECO:0000313" key="3">
    <source>
        <dbReference type="Proteomes" id="UP001209535"/>
    </source>
</evidence>
<dbReference type="Gene3D" id="3.40.50.720">
    <property type="entry name" value="NAD(P)-binding Rossmann-like Domain"/>
    <property type="match status" value="1"/>
</dbReference>
<proteinExistence type="predicted"/>
<sequence length="365" mass="38149">MHEAGWRDALRGRRVFVTGASGFIGRRLVPALAASGAAVTVLARSRAAARGLPPGVRVLPGSLAPGTDLAAALAGQEVLLHLAYDLRAAPAANLAAFDLLADAAARAGVGRIVHASSIVVYDGWPGGDLDEASPWGGSGGSGYRAVKIAMERRLLAGTLPAAILQPTIVYGPGSALWTDSFALALARGAVVVPEPEGLCNGVFVDDVVRAALRAAALPDLGHERFIVSGPEPFAWSALIEGYAAILGRGELRRVPEAELRARLGPRPAPAGPAAAPPLAARISAGARRLIGHRRFEALTSALRQGLDRDGVMYPDHHLLDEMTGRGRCRIDHACARLGYAPDHNLARGLAATADYLRSRHPDRRA</sequence>
<dbReference type="SUPFAM" id="SSF51735">
    <property type="entry name" value="NAD(P)-binding Rossmann-fold domains"/>
    <property type="match status" value="1"/>
</dbReference>
<gene>
    <name evidence="2" type="ORF">OEZ60_00615</name>
</gene>
<dbReference type="InterPro" id="IPR051783">
    <property type="entry name" value="NAD(P)-dependent_oxidoreduct"/>
</dbReference>
<dbReference type="RefSeq" id="WP_263332157.1">
    <property type="nucleotide sequence ID" value="NZ_JAOVQO010000001.1"/>
</dbReference>
<comment type="caution">
    <text evidence="2">The sequence shown here is derived from an EMBL/GenBank/DDBJ whole genome shotgun (WGS) entry which is preliminary data.</text>
</comment>
<protein>
    <submittedName>
        <fullName evidence="2">NAD(P)H-binding protein</fullName>
    </submittedName>
</protein>
<dbReference type="PANTHER" id="PTHR48079:SF6">
    <property type="entry name" value="NAD(P)-BINDING DOMAIN-CONTAINING PROTEIN-RELATED"/>
    <property type="match status" value="1"/>
</dbReference>
<accession>A0ABT2WXV2</accession>
<name>A0ABT2WXV2_9RHOB</name>
<organism evidence="2 3">
    <name type="scientific">Albidovulum salinarum</name>
    <dbReference type="NCBI Taxonomy" id="2984153"/>
    <lineage>
        <taxon>Bacteria</taxon>
        <taxon>Pseudomonadati</taxon>
        <taxon>Pseudomonadota</taxon>
        <taxon>Alphaproteobacteria</taxon>
        <taxon>Rhodobacterales</taxon>
        <taxon>Paracoccaceae</taxon>
        <taxon>Albidovulum</taxon>
    </lineage>
</organism>
<reference evidence="2 3" key="1">
    <citation type="submission" date="2022-10" db="EMBL/GenBank/DDBJ databases">
        <title>Defluviimonas sp. nov., isolated from ocean surface sediments.</title>
        <authorList>
            <person name="He W."/>
            <person name="Wang L."/>
            <person name="Zhang D.-F."/>
        </authorList>
    </citation>
    <scope>NUCLEOTIDE SEQUENCE [LARGE SCALE GENOMIC DNA]</scope>
    <source>
        <strain evidence="2 3">WL0024</strain>
    </source>
</reference>
<dbReference type="PANTHER" id="PTHR48079">
    <property type="entry name" value="PROTEIN YEEZ"/>
    <property type="match status" value="1"/>
</dbReference>
<evidence type="ECO:0000313" key="2">
    <source>
        <dbReference type="EMBL" id="MCU9846506.1"/>
    </source>
</evidence>
<evidence type="ECO:0000259" key="1">
    <source>
        <dbReference type="Pfam" id="PF01370"/>
    </source>
</evidence>